<dbReference type="AlphaFoldDB" id="A0A3E4MCR4"/>
<evidence type="ECO:0000313" key="2">
    <source>
        <dbReference type="EMBL" id="RGK47511.1"/>
    </source>
</evidence>
<dbReference type="EMBL" id="QSFS01000001">
    <property type="protein sequence ID" value="RHA72526.1"/>
    <property type="molecule type" value="Genomic_DNA"/>
</dbReference>
<name>A0A3E4MCR4_9FIRM</name>
<dbReference type="Proteomes" id="UP000285642">
    <property type="component" value="Unassembled WGS sequence"/>
</dbReference>
<evidence type="ECO:0000313" key="3">
    <source>
        <dbReference type="EMBL" id="RHA72526.1"/>
    </source>
</evidence>
<protein>
    <submittedName>
        <fullName evidence="2">Uncharacterized protein</fullName>
    </submittedName>
</protein>
<dbReference type="InterPro" id="IPR046644">
    <property type="entry name" value="DUF6756"/>
</dbReference>
<organism evidence="2 5">
    <name type="scientific">Dorea formicigenerans</name>
    <dbReference type="NCBI Taxonomy" id="39486"/>
    <lineage>
        <taxon>Bacteria</taxon>
        <taxon>Bacillati</taxon>
        <taxon>Bacillota</taxon>
        <taxon>Clostridia</taxon>
        <taxon>Lachnospirales</taxon>
        <taxon>Lachnospiraceae</taxon>
        <taxon>Dorea</taxon>
    </lineage>
</organism>
<dbReference type="RefSeq" id="WP_117494022.1">
    <property type="nucleotide sequence ID" value="NZ_JBBNJA010000004.1"/>
</dbReference>
<evidence type="ECO:0000313" key="4">
    <source>
        <dbReference type="Proteomes" id="UP000260664"/>
    </source>
</evidence>
<evidence type="ECO:0000313" key="1">
    <source>
        <dbReference type="EMBL" id="RGI86661.1"/>
    </source>
</evidence>
<dbReference type="Proteomes" id="UP000260664">
    <property type="component" value="Unassembled WGS sequence"/>
</dbReference>
<dbReference type="EMBL" id="QSOI01000001">
    <property type="protein sequence ID" value="RGI86661.1"/>
    <property type="molecule type" value="Genomic_DNA"/>
</dbReference>
<reference evidence="4 5" key="1">
    <citation type="submission" date="2018-08" db="EMBL/GenBank/DDBJ databases">
        <title>A genome reference for cultivated species of the human gut microbiota.</title>
        <authorList>
            <person name="Zou Y."/>
            <person name="Xue W."/>
            <person name="Luo G."/>
        </authorList>
    </citation>
    <scope>NUCLEOTIDE SEQUENCE [LARGE SCALE GENOMIC DNA]</scope>
    <source>
        <strain evidence="3 6">AM42-8</strain>
        <strain evidence="2 5">TF11-11</strain>
        <strain evidence="1 4">TM09-19AC</strain>
    </source>
</reference>
<evidence type="ECO:0000313" key="5">
    <source>
        <dbReference type="Proteomes" id="UP000261208"/>
    </source>
</evidence>
<sequence>MGYIANEVNEAILNNHLKSYMLPLDYVSGLRTRIIEKYCIRNSLYIWENFKNNAHFQGENAWSLIQDYIKDKECVMLFNEADDKNAFWIANGEELQKILEDSFGFEFYIIDCEQSYLICFNHHDILYGLGEAKEWVEQIIYGRKI</sequence>
<dbReference type="Pfam" id="PF20541">
    <property type="entry name" value="DUF6756"/>
    <property type="match status" value="1"/>
</dbReference>
<accession>A0A3E4MCR4</accession>
<evidence type="ECO:0000313" key="6">
    <source>
        <dbReference type="Proteomes" id="UP000285642"/>
    </source>
</evidence>
<dbReference type="EMBL" id="QSQQ01000010">
    <property type="protein sequence ID" value="RGK47511.1"/>
    <property type="molecule type" value="Genomic_DNA"/>
</dbReference>
<comment type="caution">
    <text evidence="2">The sequence shown here is derived from an EMBL/GenBank/DDBJ whole genome shotgun (WGS) entry which is preliminary data.</text>
</comment>
<proteinExistence type="predicted"/>
<dbReference type="Proteomes" id="UP000261208">
    <property type="component" value="Unassembled WGS sequence"/>
</dbReference>
<gene>
    <name evidence="3" type="ORF">DW924_00300</name>
    <name evidence="2" type="ORF">DXD10_09185</name>
    <name evidence="1" type="ORF">DXD84_00385</name>
</gene>